<evidence type="ECO:0000256" key="2">
    <source>
        <dbReference type="SAM" id="MobiDB-lite"/>
    </source>
</evidence>
<evidence type="ECO:0000259" key="4">
    <source>
        <dbReference type="Pfam" id="PF23050"/>
    </source>
</evidence>
<evidence type="ECO:0000313" key="7">
    <source>
        <dbReference type="Proteomes" id="UP001347796"/>
    </source>
</evidence>
<name>A0AAN8JEP0_PATCE</name>
<dbReference type="AlphaFoldDB" id="A0AAN8JEP0"/>
<evidence type="ECO:0000313" key="6">
    <source>
        <dbReference type="EMBL" id="KAK6174396.1"/>
    </source>
</evidence>
<reference evidence="6 7" key="1">
    <citation type="submission" date="2024-01" db="EMBL/GenBank/DDBJ databases">
        <title>The genome of the rayed Mediterranean limpet Patella caerulea (Linnaeus, 1758).</title>
        <authorList>
            <person name="Anh-Thu Weber A."/>
            <person name="Halstead-Nussloch G."/>
        </authorList>
    </citation>
    <scope>NUCLEOTIDE SEQUENCE [LARGE SCALE GENOMIC DNA]</scope>
    <source>
        <strain evidence="6">AATW-2023a</strain>
        <tissue evidence="6">Whole specimen</tissue>
    </source>
</reference>
<dbReference type="Pfam" id="PF23054">
    <property type="entry name" value="UBA_N4BP1_C"/>
    <property type="match status" value="1"/>
</dbReference>
<keyword evidence="7" id="KW-1185">Reference proteome</keyword>
<feature type="domain" description="RNase NYN" evidence="3">
    <location>
        <begin position="504"/>
        <end position="659"/>
    </location>
</feature>
<feature type="region of interest" description="Disordered" evidence="2">
    <location>
        <begin position="720"/>
        <end position="763"/>
    </location>
</feature>
<feature type="region of interest" description="Disordered" evidence="2">
    <location>
        <begin position="408"/>
        <end position="443"/>
    </location>
</feature>
<evidence type="ECO:0000259" key="5">
    <source>
        <dbReference type="Pfam" id="PF23054"/>
    </source>
</evidence>
<sequence length="817" mass="92642">MAYSSKSLTKISFALDKTKLHLVNKFKAKIEQIFDVELDCEENTKNFENVWMFIKGTNGDCQNTKEYIIGLCSPEDKVKVKCQYEDESLRFEIFIGIEKNTRAVIQICEDDIIEISGSVLAVTLAVSSLEELLGPESVKIIESGKTGGKDRLDHVLRETISHNKDCDIDDYEVESIPSNVKRAMIDSMILDTTLDQIHDSDLFENGATAGKPNVKTSYAKGLNPAAENATPETSNEDRNVMLSDGEQVIRKQGTSDNFAEVREMAASVGYSRKEIEEGLLYDKNPTKPTEFLTMLNEIRQQKKKLGLIVDDNNQTGDKVEGTLNDSVAALQDSVIECMEISDDNDVIYVGVTPPKQAEENAQAKQKGAAEAEDNQLRLKLEYAEQQRRASKCKRSENNDDSEQTHVMSLWNGDQSSSKKSYTTNQTASGKASTEPRNEPNRSQVLNTQVDNHQNARQKPNPEPSNDRIPQNFAARAVQPSNIPLPVPSRETIAENRPRKCGDPRYVVVDGSNVARGHGNGVIFSCLGIKLCVDYFLKRGHNKITVFVPGWRQKRGTAQNPIKDQEILSDLKKDGYLAFTPHRQLPSGQKVASYDDRFILELADKEDGVIVSNDQYRDFFNDKASYRKILEERCIPFVFVGDNFMPPEDPYGQNGPMLDDILLKPEKRQENYRRQCHQSYQQQQNYYHQKQPGYNMYQQQNYHGVQYNYQQPEQGGYWRHNSARSQTERIQRPLNSNADRRKPNHSAPLMRREPADVTDGVNKPLCRSNAETTKLILQLKDIFSEKDQEEKINAVLKNHPAEKDVNKLTNYCLNAMVI</sequence>
<dbReference type="InterPro" id="IPR051101">
    <property type="entry name" value="ZC3H12/N4BP1_RNase_Reg"/>
</dbReference>
<comment type="similarity">
    <text evidence="1">Belongs to the N4BP1 family.</text>
</comment>
<dbReference type="FunFam" id="3.40.50.11980:FF:000001">
    <property type="entry name" value="ZC3H12A isoform 1"/>
    <property type="match status" value="1"/>
</dbReference>
<dbReference type="InterPro" id="IPR056578">
    <property type="entry name" value="UBA_N4BP1_C"/>
</dbReference>
<dbReference type="InterPro" id="IPR021869">
    <property type="entry name" value="RNase_Zc3h12_NYN"/>
</dbReference>
<feature type="domain" description="N4BP1 C-terminal UBA" evidence="5">
    <location>
        <begin position="766"/>
        <end position="813"/>
    </location>
</feature>
<protein>
    <recommendedName>
        <fullName evidence="8">RNase NYN domain-containing protein</fullName>
    </recommendedName>
</protein>
<dbReference type="GO" id="GO:0005634">
    <property type="term" value="C:nucleus"/>
    <property type="evidence" value="ECO:0007669"/>
    <property type="project" value="TreeGrafter"/>
</dbReference>
<dbReference type="PANTHER" id="PTHR12876">
    <property type="entry name" value="N4BP1-RELATED"/>
    <property type="match status" value="1"/>
</dbReference>
<dbReference type="GO" id="GO:0036464">
    <property type="term" value="C:cytoplasmic ribonucleoprotein granule"/>
    <property type="evidence" value="ECO:0007669"/>
    <property type="project" value="TreeGrafter"/>
</dbReference>
<evidence type="ECO:0000256" key="1">
    <source>
        <dbReference type="ARBA" id="ARBA00038274"/>
    </source>
</evidence>
<proteinExistence type="inferred from homology"/>
<dbReference type="Pfam" id="PF11977">
    <property type="entry name" value="RNase_Zc3h12a"/>
    <property type="match status" value="1"/>
</dbReference>
<gene>
    <name evidence="6" type="ORF">SNE40_017682</name>
</gene>
<dbReference type="Gene3D" id="3.40.50.11980">
    <property type="match status" value="1"/>
</dbReference>
<dbReference type="GO" id="GO:0004521">
    <property type="term" value="F:RNA endonuclease activity"/>
    <property type="evidence" value="ECO:0007669"/>
    <property type="project" value="TreeGrafter"/>
</dbReference>
<dbReference type="Proteomes" id="UP001347796">
    <property type="component" value="Unassembled WGS sequence"/>
</dbReference>
<feature type="compositionally biased region" description="Polar residues" evidence="2">
    <location>
        <begin position="411"/>
        <end position="431"/>
    </location>
</feature>
<dbReference type="EMBL" id="JAZGQO010000011">
    <property type="protein sequence ID" value="KAK6174396.1"/>
    <property type="molecule type" value="Genomic_DNA"/>
</dbReference>
<dbReference type="InterPro" id="IPR056629">
    <property type="entry name" value="KH_N4BP1_1st"/>
</dbReference>
<feature type="region of interest" description="Disordered" evidence="2">
    <location>
        <begin position="449"/>
        <end position="468"/>
    </location>
</feature>
<evidence type="ECO:0000259" key="3">
    <source>
        <dbReference type="Pfam" id="PF11977"/>
    </source>
</evidence>
<dbReference type="GO" id="GO:0003729">
    <property type="term" value="F:mRNA binding"/>
    <property type="evidence" value="ECO:0007669"/>
    <property type="project" value="TreeGrafter"/>
</dbReference>
<organism evidence="6 7">
    <name type="scientific">Patella caerulea</name>
    <name type="common">Rayed Mediterranean limpet</name>
    <dbReference type="NCBI Taxonomy" id="87958"/>
    <lineage>
        <taxon>Eukaryota</taxon>
        <taxon>Metazoa</taxon>
        <taxon>Spiralia</taxon>
        <taxon>Lophotrochozoa</taxon>
        <taxon>Mollusca</taxon>
        <taxon>Gastropoda</taxon>
        <taxon>Patellogastropoda</taxon>
        <taxon>Patelloidea</taxon>
        <taxon>Patellidae</taxon>
        <taxon>Patella</taxon>
    </lineage>
</organism>
<dbReference type="PANTHER" id="PTHR12876:SF35">
    <property type="entry name" value="LD08718P-RELATED"/>
    <property type="match status" value="1"/>
</dbReference>
<evidence type="ECO:0008006" key="8">
    <source>
        <dbReference type="Google" id="ProtNLM"/>
    </source>
</evidence>
<dbReference type="Pfam" id="PF23050">
    <property type="entry name" value="KH_N4BP1_1st"/>
    <property type="match status" value="1"/>
</dbReference>
<comment type="caution">
    <text evidence="6">The sequence shown here is derived from an EMBL/GenBank/DDBJ whole genome shotgun (WGS) entry which is preliminary data.</text>
</comment>
<accession>A0AAN8JEP0</accession>
<feature type="domain" description="N4BP1 first type I KH-domain" evidence="4">
    <location>
        <begin position="13"/>
        <end position="73"/>
    </location>
</feature>